<sequence>MYFISKLFIYFTLNHVISITLHKVKRVFINNFKNTVKSKAYARFVGLDFKERDAIFSDNYFDLSAGVSRIVTVAKQDLDKPATAEELRAQLTVRSVFDI</sequence>
<dbReference type="InterPro" id="IPR041625">
    <property type="entry name" value="Beta-mannosidase_Ig"/>
</dbReference>
<evidence type="ECO:0000313" key="2">
    <source>
        <dbReference type="EMBL" id="AWV35116.1"/>
    </source>
</evidence>
<gene>
    <name evidence="2" type="ORF">CD191_22145</name>
</gene>
<accession>A0AAD0P4W3</accession>
<evidence type="ECO:0000259" key="1">
    <source>
        <dbReference type="Pfam" id="PF17753"/>
    </source>
</evidence>
<dbReference type="InterPro" id="IPR013783">
    <property type="entry name" value="Ig-like_fold"/>
</dbReference>
<protein>
    <recommendedName>
        <fullName evidence="1">Beta-mannosidase Ig-fold domain-containing protein</fullName>
    </recommendedName>
</protein>
<dbReference type="InterPro" id="IPR036156">
    <property type="entry name" value="Beta-gal/glucu_dom_sf"/>
</dbReference>
<dbReference type="AlphaFoldDB" id="A0AAD0P4W3"/>
<organism evidence="2 3">
    <name type="scientific">Paenibacillus odorifer</name>
    <dbReference type="NCBI Taxonomy" id="189426"/>
    <lineage>
        <taxon>Bacteria</taxon>
        <taxon>Bacillati</taxon>
        <taxon>Bacillota</taxon>
        <taxon>Bacilli</taxon>
        <taxon>Bacillales</taxon>
        <taxon>Paenibacillaceae</taxon>
        <taxon>Paenibacillus</taxon>
    </lineage>
</organism>
<dbReference type="Gene3D" id="2.60.40.10">
    <property type="entry name" value="Immunoglobulins"/>
    <property type="match status" value="1"/>
</dbReference>
<dbReference type="EMBL" id="CP021965">
    <property type="protein sequence ID" value="AWV35116.1"/>
    <property type="molecule type" value="Genomic_DNA"/>
</dbReference>
<reference evidence="2 3" key="1">
    <citation type="submission" date="2017-06" db="EMBL/GenBank/DDBJ databases">
        <title>Complete genome sequence of Paenibacillus odorifer CBA7130.</title>
        <authorList>
            <person name="Nam Y.-D."/>
            <person name="Kang J."/>
            <person name="Chung W.-H."/>
        </authorList>
    </citation>
    <scope>NUCLEOTIDE SEQUENCE [LARGE SCALE GENOMIC DNA]</scope>
    <source>
        <strain evidence="2 3">CBA7130</strain>
    </source>
</reference>
<dbReference type="SUPFAM" id="SSF49303">
    <property type="entry name" value="beta-Galactosidase/glucuronidase domain"/>
    <property type="match status" value="1"/>
</dbReference>
<proteinExistence type="predicted"/>
<dbReference type="Pfam" id="PF17753">
    <property type="entry name" value="Ig_mannosidase"/>
    <property type="match status" value="1"/>
</dbReference>
<evidence type="ECO:0000313" key="3">
    <source>
        <dbReference type="Proteomes" id="UP000249163"/>
    </source>
</evidence>
<name>A0AAD0P4W3_9BACL</name>
<feature type="domain" description="Beta-mannosidase Ig-fold" evidence="1">
    <location>
        <begin position="30"/>
        <end position="99"/>
    </location>
</feature>
<dbReference type="Proteomes" id="UP000249163">
    <property type="component" value="Chromosome"/>
</dbReference>